<dbReference type="AlphaFoldDB" id="A0A699ZZ40"/>
<evidence type="ECO:0000256" key="2">
    <source>
        <dbReference type="SAM" id="MobiDB-lite"/>
    </source>
</evidence>
<evidence type="ECO:0000313" key="4">
    <source>
        <dbReference type="Proteomes" id="UP000485058"/>
    </source>
</evidence>
<keyword evidence="1" id="KW-0175">Coiled coil</keyword>
<proteinExistence type="predicted"/>
<keyword evidence="4" id="KW-1185">Reference proteome</keyword>
<comment type="caution">
    <text evidence="3">The sequence shown here is derived from an EMBL/GenBank/DDBJ whole genome shotgun (WGS) entry which is preliminary data.</text>
</comment>
<dbReference type="Proteomes" id="UP000485058">
    <property type="component" value="Unassembled WGS sequence"/>
</dbReference>
<accession>A0A699ZZ40</accession>
<protein>
    <submittedName>
        <fullName evidence="3">Uncharacterized protein</fullName>
    </submittedName>
</protein>
<gene>
    <name evidence="3" type="ORF">HaLaN_21315</name>
</gene>
<organism evidence="3 4">
    <name type="scientific">Haematococcus lacustris</name>
    <name type="common">Green alga</name>
    <name type="synonym">Haematococcus pluvialis</name>
    <dbReference type="NCBI Taxonomy" id="44745"/>
    <lineage>
        <taxon>Eukaryota</taxon>
        <taxon>Viridiplantae</taxon>
        <taxon>Chlorophyta</taxon>
        <taxon>core chlorophytes</taxon>
        <taxon>Chlorophyceae</taxon>
        <taxon>CS clade</taxon>
        <taxon>Chlamydomonadales</taxon>
        <taxon>Haematococcaceae</taxon>
        <taxon>Haematococcus</taxon>
    </lineage>
</organism>
<reference evidence="3 4" key="1">
    <citation type="submission" date="2020-02" db="EMBL/GenBank/DDBJ databases">
        <title>Draft genome sequence of Haematococcus lacustris strain NIES-144.</title>
        <authorList>
            <person name="Morimoto D."/>
            <person name="Nakagawa S."/>
            <person name="Yoshida T."/>
            <person name="Sawayama S."/>
        </authorList>
    </citation>
    <scope>NUCLEOTIDE SEQUENCE [LARGE SCALE GENOMIC DNA]</scope>
    <source>
        <strain evidence="3 4">NIES-144</strain>
    </source>
</reference>
<feature type="coiled-coil region" evidence="1">
    <location>
        <begin position="71"/>
        <end position="98"/>
    </location>
</feature>
<dbReference type="EMBL" id="BLLF01002329">
    <property type="protein sequence ID" value="GFH23668.1"/>
    <property type="molecule type" value="Genomic_DNA"/>
</dbReference>
<sequence length="145" mass="15241">AHSVGTILNLPPESATASTAAAGAARLAEALMGASDSQLRGTGELEQLPGEGTQAAEDQETEENMALLSQVNNLTDRKVALLTQLKQLNDQAEAAKQQDGLSPAPEPFQLAYSQAILQLKEVAAELDTAMQRLHARTHKAACALL</sequence>
<feature type="non-terminal residue" evidence="3">
    <location>
        <position position="145"/>
    </location>
</feature>
<feature type="region of interest" description="Disordered" evidence="2">
    <location>
        <begin position="35"/>
        <end position="60"/>
    </location>
</feature>
<evidence type="ECO:0000313" key="3">
    <source>
        <dbReference type="EMBL" id="GFH23668.1"/>
    </source>
</evidence>
<feature type="non-terminal residue" evidence="3">
    <location>
        <position position="1"/>
    </location>
</feature>
<name>A0A699ZZ40_HAELA</name>
<evidence type="ECO:0000256" key="1">
    <source>
        <dbReference type="SAM" id="Coils"/>
    </source>
</evidence>